<evidence type="ECO:0000256" key="2">
    <source>
        <dbReference type="ARBA" id="ARBA00022741"/>
    </source>
</evidence>
<dbReference type="GO" id="GO:0005524">
    <property type="term" value="F:ATP binding"/>
    <property type="evidence" value="ECO:0007669"/>
    <property type="project" value="UniProtKB-KW"/>
</dbReference>
<dbReference type="InterPro" id="IPR027351">
    <property type="entry name" value="(+)RNA_virus_helicase_core_dom"/>
</dbReference>
<dbReference type="PROSITE" id="PS51657">
    <property type="entry name" value="PSRV_HELICASE"/>
    <property type="match status" value="1"/>
</dbReference>
<keyword evidence="4" id="KW-0378">Hydrolase</keyword>
<feature type="compositionally biased region" description="Basic and acidic residues" evidence="6">
    <location>
        <begin position="1642"/>
        <end position="1655"/>
    </location>
</feature>
<feature type="compositionally biased region" description="Basic and acidic residues" evidence="6">
    <location>
        <begin position="1"/>
        <end position="12"/>
    </location>
</feature>
<feature type="compositionally biased region" description="Basic and acidic residues" evidence="6">
    <location>
        <begin position="1228"/>
        <end position="1243"/>
    </location>
</feature>
<keyword evidence="1" id="KW-0808">Transferase</keyword>
<feature type="domain" description="(+)RNA virus helicase C-terminal" evidence="7">
    <location>
        <begin position="1993"/>
        <end position="2322"/>
    </location>
</feature>
<protein>
    <submittedName>
        <fullName evidence="9">Replication-associated protein</fullName>
    </submittedName>
</protein>
<proteinExistence type="predicted"/>
<keyword evidence="5" id="KW-0067">ATP-binding</keyword>
<organism evidence="9">
    <name type="scientific">Manihot esculenta associated ampelovirus 2</name>
    <dbReference type="NCBI Taxonomy" id="2843332"/>
    <lineage>
        <taxon>Viruses</taxon>
        <taxon>Riboviria</taxon>
        <taxon>Orthornavirae</taxon>
        <taxon>Kitrinoviricota</taxon>
        <taxon>Alsuviricetes</taxon>
        <taxon>Martellivirales</taxon>
        <taxon>Closteroviridae</taxon>
        <taxon>Ampelovirus</taxon>
    </lineage>
</organism>
<evidence type="ECO:0000256" key="3">
    <source>
        <dbReference type="ARBA" id="ARBA00022758"/>
    </source>
</evidence>
<keyword evidence="3" id="KW-0688">Ribosomal frameshifting</keyword>
<evidence type="ECO:0000256" key="1">
    <source>
        <dbReference type="ARBA" id="ARBA00022679"/>
    </source>
</evidence>
<feature type="region of interest" description="Disordered" evidence="6">
    <location>
        <begin position="1642"/>
        <end position="1662"/>
    </location>
</feature>
<feature type="region of interest" description="Disordered" evidence="6">
    <location>
        <begin position="328"/>
        <end position="390"/>
    </location>
</feature>
<feature type="compositionally biased region" description="Low complexity" evidence="6">
    <location>
        <begin position="274"/>
        <end position="290"/>
    </location>
</feature>
<feature type="region of interest" description="Disordered" evidence="6">
    <location>
        <begin position="411"/>
        <end position="434"/>
    </location>
</feature>
<dbReference type="GO" id="GO:0075523">
    <property type="term" value="P:viral translational frameshifting"/>
    <property type="evidence" value="ECO:0007669"/>
    <property type="project" value="UniProtKB-KW"/>
</dbReference>
<feature type="compositionally biased region" description="Polar residues" evidence="6">
    <location>
        <begin position="1678"/>
        <end position="1693"/>
    </location>
</feature>
<evidence type="ECO:0000256" key="6">
    <source>
        <dbReference type="SAM" id="MobiDB-lite"/>
    </source>
</evidence>
<dbReference type="Pfam" id="PF01660">
    <property type="entry name" value="Vmethyltransf"/>
    <property type="match status" value="1"/>
</dbReference>
<feature type="compositionally biased region" description="Polar residues" evidence="6">
    <location>
        <begin position="93"/>
        <end position="105"/>
    </location>
</feature>
<dbReference type="InterPro" id="IPR002588">
    <property type="entry name" value="Alphavirus-like_MT_dom"/>
</dbReference>
<keyword evidence="2" id="KW-0547">Nucleotide-binding</keyword>
<feature type="compositionally biased region" description="Low complexity" evidence="6">
    <location>
        <begin position="115"/>
        <end position="128"/>
    </location>
</feature>
<dbReference type="GO" id="GO:0006396">
    <property type="term" value="P:RNA processing"/>
    <property type="evidence" value="ECO:0007669"/>
    <property type="project" value="InterPro"/>
</dbReference>
<dbReference type="GO" id="GO:0016556">
    <property type="term" value="P:mRNA modification"/>
    <property type="evidence" value="ECO:0007669"/>
    <property type="project" value="InterPro"/>
</dbReference>
<dbReference type="Pfam" id="PF01443">
    <property type="entry name" value="Viral_helicase1"/>
    <property type="match status" value="1"/>
</dbReference>
<feature type="region of interest" description="Disordered" evidence="6">
    <location>
        <begin position="232"/>
        <end position="258"/>
    </location>
</feature>
<evidence type="ECO:0000259" key="8">
    <source>
        <dbReference type="PROSITE" id="PS51743"/>
    </source>
</evidence>
<feature type="region of interest" description="Disordered" evidence="6">
    <location>
        <begin position="1228"/>
        <end position="1258"/>
    </location>
</feature>
<sequence>MSRSLPHLDHKTYSKATPAQKARRNPPPPIRKLYSNKEYASLLRYQTCYPSYVPIYDPLNYGYFGPRPFVGPSHQVLPPSPMNIRPVFPKSPSPTKSVNASSPPTRSWVRKTDKNNYSSGSSFRNSSKSSRESDSSSSKSQNNSAITFKFGTIDSVLFQKVSPPAKVGGTSAKPSVNRVKGSVQFGRTQPLGFQPSHKDNAPRKTSTHQTRGNFTAAKQAGARHNNRAQISLAAPKAPKSTRGNQSSLSPPTRAILPQITLKTLREAKERLAQTSTKPKSVGSTGSSSGSRFSVLASLESSEGSSSTESPPSLTLKTVRRWVAKGTITPSPVCSLSPSRSEGSLSPVKKVNKGKQVVHSSVSDRHQGGTKSGMSTRNDPSSSSGSSPHMGDFHYNYGRPFVSHKAKGVALTPSTSSVLKLERGSSSNTKPTSNVRIQAEAPKRREGFRATAANIQKAEAMLQCTLSTAREEKLADTDKENSLTAYFQSLLKNMRGPVRVRVSGRTGERLFCKVADEIGYRVGPTSVSRVLTYIYGDASTPTDINFIISKRGWAHVFQNGFYVGYAPLSMPKWTMLRLAGEQRVYPTIIGNNGVFQIRNKDRWPTLQEYIMYDLFHGYSRLDAVYVYDPVTRRAVKGSSGFCWLPLYLKSGCSIVEIPSCPYVKKGVLEAKFGPQKYVRVHNKLHLSPTYGKRIVGESDRLVGASEIEEITESLPNLTTDSSLGEMVNNVLRKTVLSANSRFAMTLDEVLQNALTTSFTSKKATRIRIPQSLTTEERQLLETVWGHNNFDYGSNTPSPHAFLNAMRTTFNAEYIRGYKHLSVSDVGGNTVAHVLQGSTNVHVCNPICDTKDIARQINSVPSLMNEALKTTRKIEDFNRFVLSLNAISYCRRPLGKCTVPSSVITMVDVYDISLQCLLEGMEAKGAIVARLCFMFPPELIYKDGCVVYPHTNLTVERLNETVIWTVGSCGDVYCHDVQNVLSYLTTGRIVSSSKLLYNVELVAQRGPYMDIAVTLTQGSTPLLSPKRRFVCWRDGFSSVKVILTNPKPQVITVYLDRDFCRRTLMYLGNVCTSFEDRTFEYAVSALRSNMTMMVVGAKIVHKKVEISNNIILEVASSLLKEAVTRRSKTVKFHRSIYSVPSRLYAFLQRIITAVGSVYYKIKDWIFGPDDSDLSELLSGKVPYVEDTPSCVDVDLTDMTSNVNVAIEGLDEVFDLAAQLSWVTQVKVEDAKTSENDKEKPDRSNPLDDLDGLDIAGTSADPKIRGGGGNWYDFLINNRTANPDGDSVRGLLWRLCRKITRVLKYWDTIPVLKWAKIALGMLLCGLKWIFSRTLCPTLPEEEVVIPETSLWEKIRNWGGALLSKSQDHVNQFLSNCASFVCTKTISIIQHCQNEMQKCLTENTRKLHESLNHKIACFMEEHNLPFWKKNIKPVLVESRWKKLSTAVFKFLVKAGPPACGLTIVGATTYILVTNETVRNQILKGWRYLNLKVFQRYYVDKVKAAYLLIGALISRKGLSISTLLSTAPSYYLLSAGSLGRRLLCGDLSATTLAEGLLLLNRIQEFKDIIHEREEQITPVIKITVDTHDALGDTHLRKIQGDFKSRIEKALTTDLSKGKPSVEEVLTNQSDNKVDKVEVETRLPLIPKDVKPTSKKGKEPIDGTELSGEPIRKISPTIVEETSEIGQSSTIPTSTNRNLGVQKDEEGDASVPNAPLHSYLLELQGERKDEDVVPPAVPDVHLGEEEIQRIQNEFLDDFCGVSEVVPEPQNTQIQMQAVRAELDAIATRANRAVMDDDDERNYTPKSEDSFSTISLSSSEHTEVVSRSLAYESSGPSSDIVAYRPNYENVRTYSAYARPLPVKMILDAVGLPVQILNNFLPNIPPTAGIPRWLKISCHTEISEFVLYTTHEAALIKAMLQRAVESSLIWDKRRKMLVSPIMLEQDKGELKMFTTSKPFGRVTTTLEFYPTVVGDHSTKRIGMAEELYNSKGPFFCMGDPQITHSVIRLQGALKSLEYFDVSRAENKTLRFVNAVPGAGKTFMIIQAAKATTARMLILTANRASCDELKTTLYRRIKERMVVVATLDSAIMHIDRLLKAEFQSVCIDECYMVHVGQIRLLLGVIEATDVTLYGDRRQIPFINRLKGVGISHSFMQPDKQQYEEKLVTYRCPADICYWMSQLKFGNEMAYSGRVMSKSKIHCIKSVRAHPIQSFTPKMGEGKDKIIVFTQWEKEKLSADLRNSSHHDLAQRVATVHECQGKTYERVALVRIKPAQDEVFTSAPHRLVALTRHTTSLDFYCIRNRMDQGIGRDVELIEKVTEHVARTFLIEQCS</sequence>
<feature type="domain" description="Alphavirus-like MT" evidence="8">
    <location>
        <begin position="789"/>
        <end position="982"/>
    </location>
</feature>
<feature type="compositionally biased region" description="Polar residues" evidence="6">
    <location>
        <begin position="241"/>
        <end position="250"/>
    </location>
</feature>
<dbReference type="Gene3D" id="3.40.50.300">
    <property type="entry name" value="P-loop containing nucleotide triphosphate hydrolases"/>
    <property type="match status" value="2"/>
</dbReference>
<evidence type="ECO:0000256" key="5">
    <source>
        <dbReference type="ARBA" id="ARBA00022840"/>
    </source>
</evidence>
<dbReference type="EMBL" id="MW306829">
    <property type="protein sequence ID" value="QWQ59700.1"/>
    <property type="molecule type" value="Genomic_RNA"/>
</dbReference>
<feature type="region of interest" description="Disordered" evidence="6">
    <location>
        <begin position="1675"/>
        <end position="1707"/>
    </location>
</feature>
<feature type="region of interest" description="Disordered" evidence="6">
    <location>
        <begin position="185"/>
        <end position="210"/>
    </location>
</feature>
<name>A0A8F1SZ74_9CLOS</name>
<reference evidence="9" key="1">
    <citation type="journal article" date="2021" name="Viruses">
        <title>Novel Ampeloviruses Infecting Cassava in Central Africa and the South-West Indian Ocean Islands.</title>
        <authorList>
            <person name="Kwibuka Y."/>
            <person name="Bisimwa E."/>
            <person name="Blouin A.G."/>
            <person name="Bragard C."/>
            <person name="Candresse T."/>
            <person name="Faure C."/>
            <person name="Filloux D."/>
            <person name="Lett J.-M."/>
            <person name="Maclot F."/>
            <person name="Marais A."/>
            <person name="Ravelomanantsoa S."/>
            <person name="Shakir S."/>
            <person name="Vanderschuren H."/>
            <person name="Massart S."/>
        </authorList>
    </citation>
    <scope>NUCLEOTIDE SEQUENCE</scope>
    <source>
        <strain evidence="9">Meav-2_RE-LJV-D</strain>
    </source>
</reference>
<feature type="region of interest" description="Disordered" evidence="6">
    <location>
        <begin position="81"/>
        <end position="142"/>
    </location>
</feature>
<evidence type="ECO:0000259" key="7">
    <source>
        <dbReference type="PROSITE" id="PS51657"/>
    </source>
</evidence>
<feature type="region of interest" description="Disordered" evidence="6">
    <location>
        <begin position="1"/>
        <end position="33"/>
    </location>
</feature>
<dbReference type="GO" id="GO:0016787">
    <property type="term" value="F:hydrolase activity"/>
    <property type="evidence" value="ECO:0007669"/>
    <property type="project" value="UniProtKB-KW"/>
</dbReference>
<dbReference type="InterPro" id="IPR027417">
    <property type="entry name" value="P-loop_NTPase"/>
</dbReference>
<feature type="compositionally biased region" description="Low complexity" evidence="6">
    <location>
        <begin position="334"/>
        <end position="346"/>
    </location>
</feature>
<dbReference type="PROSITE" id="PS51743">
    <property type="entry name" value="ALPHAVIRUS_MT"/>
    <property type="match status" value="1"/>
</dbReference>
<evidence type="ECO:0000256" key="4">
    <source>
        <dbReference type="ARBA" id="ARBA00022801"/>
    </source>
</evidence>
<dbReference type="GO" id="GO:0003723">
    <property type="term" value="F:RNA binding"/>
    <property type="evidence" value="ECO:0007669"/>
    <property type="project" value="InterPro"/>
</dbReference>
<evidence type="ECO:0000313" key="9">
    <source>
        <dbReference type="EMBL" id="QWQ59700.1"/>
    </source>
</evidence>
<dbReference type="GO" id="GO:0008174">
    <property type="term" value="F:mRNA methyltransferase activity"/>
    <property type="evidence" value="ECO:0007669"/>
    <property type="project" value="UniProtKB-UniRule"/>
</dbReference>
<accession>A0A8F1SZ74</accession>
<feature type="region of interest" description="Disordered" evidence="6">
    <location>
        <begin position="270"/>
        <end position="291"/>
    </location>
</feature>
<dbReference type="SUPFAM" id="SSF52540">
    <property type="entry name" value="P-loop containing nucleoside triphosphate hydrolases"/>
    <property type="match status" value="1"/>
</dbReference>